<keyword evidence="7" id="KW-0762">Sugar transport</keyword>
<feature type="transmembrane region" description="Helical" evidence="11">
    <location>
        <begin position="98"/>
        <end position="116"/>
    </location>
</feature>
<keyword evidence="8 11" id="KW-0812">Transmembrane</keyword>
<dbReference type="Proteomes" id="UP000787472">
    <property type="component" value="Unassembled WGS sequence"/>
</dbReference>
<feature type="transmembrane region" description="Helical" evidence="11">
    <location>
        <begin position="249"/>
        <end position="275"/>
    </location>
</feature>
<feature type="transmembrane region" description="Helical" evidence="11">
    <location>
        <begin position="341"/>
        <end position="362"/>
    </location>
</feature>
<dbReference type="EMBL" id="JAAONZ010000012">
    <property type="protein sequence ID" value="NHO66810.1"/>
    <property type="molecule type" value="Genomic_DNA"/>
</dbReference>
<dbReference type="SUPFAM" id="SSF103473">
    <property type="entry name" value="MFS general substrate transporter"/>
    <property type="match status" value="1"/>
</dbReference>
<dbReference type="Gene3D" id="1.20.1250.20">
    <property type="entry name" value="MFS general substrate transporter like domains"/>
    <property type="match status" value="2"/>
</dbReference>
<dbReference type="PANTHER" id="PTHR43702:SF3">
    <property type="entry name" value="PROTEIN TSGA"/>
    <property type="match status" value="1"/>
</dbReference>
<comment type="caution">
    <text evidence="13">The sequence shown here is derived from an EMBL/GenBank/DDBJ whole genome shotgun (WGS) entry which is preliminary data.</text>
</comment>
<evidence type="ECO:0000256" key="9">
    <source>
        <dbReference type="ARBA" id="ARBA00022989"/>
    </source>
</evidence>
<dbReference type="PANTHER" id="PTHR43702">
    <property type="entry name" value="L-FUCOSE-PROTON SYMPORTER"/>
    <property type="match status" value="1"/>
</dbReference>
<feature type="domain" description="Major facilitator superfamily (MFS) profile" evidence="12">
    <location>
        <begin position="32"/>
        <end position="426"/>
    </location>
</feature>
<keyword evidence="9 11" id="KW-1133">Transmembrane helix</keyword>
<comment type="function">
    <text evidence="1">Intake of glucose and galactose.</text>
</comment>
<evidence type="ECO:0000256" key="7">
    <source>
        <dbReference type="ARBA" id="ARBA00022597"/>
    </source>
</evidence>
<evidence type="ECO:0000256" key="11">
    <source>
        <dbReference type="SAM" id="Phobius"/>
    </source>
</evidence>
<feature type="transmembrane region" description="Helical" evidence="11">
    <location>
        <begin position="66"/>
        <end position="86"/>
    </location>
</feature>
<feature type="transmembrane region" description="Helical" evidence="11">
    <location>
        <begin position="374"/>
        <end position="394"/>
    </location>
</feature>
<dbReference type="InterPro" id="IPR020846">
    <property type="entry name" value="MFS_dom"/>
</dbReference>
<dbReference type="RefSeq" id="WP_167188327.1">
    <property type="nucleotide sequence ID" value="NZ_JAAONZ010000012.1"/>
</dbReference>
<name>A0A9E5JY75_9GAMM</name>
<evidence type="ECO:0000313" key="14">
    <source>
        <dbReference type="Proteomes" id="UP000787472"/>
    </source>
</evidence>
<evidence type="ECO:0000256" key="5">
    <source>
        <dbReference type="ARBA" id="ARBA00022475"/>
    </source>
</evidence>
<evidence type="ECO:0000256" key="1">
    <source>
        <dbReference type="ARBA" id="ARBA00003321"/>
    </source>
</evidence>
<dbReference type="InterPro" id="IPR036259">
    <property type="entry name" value="MFS_trans_sf"/>
</dbReference>
<feature type="transmembrane region" description="Helical" evidence="11">
    <location>
        <begin position="28"/>
        <end position="46"/>
    </location>
</feature>
<evidence type="ECO:0000256" key="8">
    <source>
        <dbReference type="ARBA" id="ARBA00022692"/>
    </source>
</evidence>
<dbReference type="CDD" id="cd17394">
    <property type="entry name" value="MFS_FucP_like"/>
    <property type="match status" value="1"/>
</dbReference>
<feature type="transmembrane region" description="Helical" evidence="11">
    <location>
        <begin position="165"/>
        <end position="187"/>
    </location>
</feature>
<keyword evidence="6" id="KW-0997">Cell inner membrane</keyword>
<feature type="transmembrane region" description="Helical" evidence="11">
    <location>
        <begin position="287"/>
        <end position="305"/>
    </location>
</feature>
<dbReference type="GO" id="GO:0005354">
    <property type="term" value="F:galactose transmembrane transporter activity"/>
    <property type="evidence" value="ECO:0007669"/>
    <property type="project" value="InterPro"/>
</dbReference>
<dbReference type="Pfam" id="PF07690">
    <property type="entry name" value="MFS_1"/>
    <property type="match status" value="1"/>
</dbReference>
<feature type="transmembrane region" description="Helical" evidence="11">
    <location>
        <begin position="317"/>
        <end position="335"/>
    </location>
</feature>
<dbReference type="GO" id="GO:1904659">
    <property type="term" value="P:D-glucose transmembrane transport"/>
    <property type="evidence" value="ECO:0007669"/>
    <property type="project" value="InterPro"/>
</dbReference>
<sequence length="426" mass="45399">MAGPIPNIDDKSAISGGTLEGSRQNTSGYGFAMGILTMLFFMWGFITCMNDILIPHLKEVFSLSFTQAMLIQFCFFGAYFLVSLPAGKLVKRIGYQRGIVVGLLVAAFGCFLFVSAADFQVYALFLMALFVLASGITILQVSANPFVTELGEPAKASSRLNLTQAFNSLGTTLAPMFGSVLILSAVAQTGTTSLPEVSGAEAVELPYTILGGILVLLAILFWFIKLPYIHLSGPSASSDKLSLWNEPRLLLGALAIFTYVGAEVSIGSVLVNFISGELGMGFSESQAAWYVSFYWGGAMVGRFIGAYLMRFVDPARLLMMNGLLAVVLLGLTTLADGSVAMWAVLLVGLCNSIMFPTIFSLALEGLGEHKSQGAGILCLAIVGGAIVPLLHGVLADSIGLRLAFLLPCLCYLYITFFGVSARRKAQ</sequence>
<keyword evidence="5" id="KW-1003">Cell membrane</keyword>
<dbReference type="GO" id="GO:0055056">
    <property type="term" value="F:D-glucose transmembrane transporter activity"/>
    <property type="evidence" value="ECO:0007669"/>
    <property type="project" value="InterPro"/>
</dbReference>
<evidence type="ECO:0000313" key="13">
    <source>
        <dbReference type="EMBL" id="NHO66810.1"/>
    </source>
</evidence>
<dbReference type="NCBIfam" id="TIGR01272">
    <property type="entry name" value="gluP"/>
    <property type="match status" value="1"/>
</dbReference>
<feature type="transmembrane region" description="Helical" evidence="11">
    <location>
        <begin position="122"/>
        <end position="144"/>
    </location>
</feature>
<evidence type="ECO:0000256" key="4">
    <source>
        <dbReference type="ARBA" id="ARBA00022448"/>
    </source>
</evidence>
<dbReference type="InterPro" id="IPR011701">
    <property type="entry name" value="MFS"/>
</dbReference>
<evidence type="ECO:0000256" key="2">
    <source>
        <dbReference type="ARBA" id="ARBA00004429"/>
    </source>
</evidence>
<accession>A0A9E5JY75</accession>
<feature type="transmembrane region" description="Helical" evidence="11">
    <location>
        <begin position="207"/>
        <end position="228"/>
    </location>
</feature>
<gene>
    <name evidence="13" type="ORF">G8770_14765</name>
</gene>
<comment type="similarity">
    <text evidence="3">Belongs to the major facilitator superfamily. FHS transporter (TC 2.A.1.7) family.</text>
</comment>
<proteinExistence type="inferred from homology"/>
<evidence type="ECO:0000256" key="6">
    <source>
        <dbReference type="ARBA" id="ARBA00022519"/>
    </source>
</evidence>
<comment type="subcellular location">
    <subcellularLocation>
        <location evidence="2">Cell inner membrane</location>
        <topology evidence="2">Multi-pass membrane protein</topology>
    </subcellularLocation>
</comment>
<protein>
    <submittedName>
        <fullName evidence="13">Sugar MFS transporter</fullName>
    </submittedName>
</protein>
<evidence type="ECO:0000259" key="12">
    <source>
        <dbReference type="PROSITE" id="PS50850"/>
    </source>
</evidence>
<organism evidence="13 14">
    <name type="scientific">Pseudomaricurvus hydrocarbonicus</name>
    <dbReference type="NCBI Taxonomy" id="1470433"/>
    <lineage>
        <taxon>Bacteria</taxon>
        <taxon>Pseudomonadati</taxon>
        <taxon>Pseudomonadota</taxon>
        <taxon>Gammaproteobacteria</taxon>
        <taxon>Cellvibrionales</taxon>
        <taxon>Cellvibrionaceae</taxon>
        <taxon>Pseudomaricurvus</taxon>
    </lineage>
</organism>
<keyword evidence="4" id="KW-0813">Transport</keyword>
<dbReference type="InterPro" id="IPR005964">
    <property type="entry name" value="Glc/Gal_transptr_bac"/>
</dbReference>
<dbReference type="InterPro" id="IPR050375">
    <property type="entry name" value="MFS_TsgA-like"/>
</dbReference>
<keyword evidence="14" id="KW-1185">Reference proteome</keyword>
<dbReference type="AlphaFoldDB" id="A0A9E5JY75"/>
<dbReference type="GO" id="GO:0005886">
    <property type="term" value="C:plasma membrane"/>
    <property type="evidence" value="ECO:0007669"/>
    <property type="project" value="UniProtKB-SubCell"/>
</dbReference>
<evidence type="ECO:0000256" key="3">
    <source>
        <dbReference type="ARBA" id="ARBA00009120"/>
    </source>
</evidence>
<reference evidence="13" key="1">
    <citation type="submission" date="2020-03" db="EMBL/GenBank/DDBJ databases">
        <authorList>
            <person name="Guo F."/>
        </authorList>
    </citation>
    <scope>NUCLEOTIDE SEQUENCE</scope>
    <source>
        <strain evidence="13">JCM 30134</strain>
    </source>
</reference>
<feature type="transmembrane region" description="Helical" evidence="11">
    <location>
        <begin position="400"/>
        <end position="421"/>
    </location>
</feature>
<dbReference type="PROSITE" id="PS50850">
    <property type="entry name" value="MFS"/>
    <property type="match status" value="1"/>
</dbReference>
<keyword evidence="10 11" id="KW-0472">Membrane</keyword>
<evidence type="ECO:0000256" key="10">
    <source>
        <dbReference type="ARBA" id="ARBA00023136"/>
    </source>
</evidence>